<dbReference type="PANTHER" id="PTHR36183:SF2">
    <property type="entry name" value="BETA-GLUCURONIDASE C-TERMINAL DOMAIN-CONTAINING PROTEIN"/>
    <property type="match status" value="1"/>
</dbReference>
<dbReference type="Proteomes" id="UP000886653">
    <property type="component" value="Unassembled WGS sequence"/>
</dbReference>
<feature type="coiled-coil region" evidence="1">
    <location>
        <begin position="137"/>
        <end position="164"/>
    </location>
</feature>
<dbReference type="Pfam" id="PF16862">
    <property type="entry name" value="Glyco_hydro_79C"/>
    <property type="match status" value="1"/>
</dbReference>
<evidence type="ECO:0000256" key="2">
    <source>
        <dbReference type="SAM" id="SignalP"/>
    </source>
</evidence>
<evidence type="ECO:0000313" key="5">
    <source>
        <dbReference type="Proteomes" id="UP000886653"/>
    </source>
</evidence>
<dbReference type="Gene3D" id="3.20.20.80">
    <property type="entry name" value="Glycosidases"/>
    <property type="match status" value="1"/>
</dbReference>
<dbReference type="InterPro" id="IPR052974">
    <property type="entry name" value="GH79_Enzymes"/>
</dbReference>
<keyword evidence="2" id="KW-0732">Signal</keyword>
<reference evidence="4" key="1">
    <citation type="submission" date="2013-11" db="EMBL/GenBank/DDBJ databases">
        <title>Genome sequence of the fusiform rust pathogen reveals effectors for host alternation and coevolution with pine.</title>
        <authorList>
            <consortium name="DOE Joint Genome Institute"/>
            <person name="Smith K."/>
            <person name="Pendleton A."/>
            <person name="Kubisiak T."/>
            <person name="Anderson C."/>
            <person name="Salamov A."/>
            <person name="Aerts A."/>
            <person name="Riley R."/>
            <person name="Clum A."/>
            <person name="Lindquist E."/>
            <person name="Ence D."/>
            <person name="Campbell M."/>
            <person name="Kronenberg Z."/>
            <person name="Feau N."/>
            <person name="Dhillon B."/>
            <person name="Hamelin R."/>
            <person name="Burleigh J."/>
            <person name="Smith J."/>
            <person name="Yandell M."/>
            <person name="Nelson C."/>
            <person name="Grigoriev I."/>
            <person name="Davis J."/>
        </authorList>
    </citation>
    <scope>NUCLEOTIDE SEQUENCE</scope>
    <source>
        <strain evidence="4">G11</strain>
    </source>
</reference>
<evidence type="ECO:0000313" key="4">
    <source>
        <dbReference type="EMBL" id="KAG0145641.1"/>
    </source>
</evidence>
<feature type="chain" id="PRO_5040304491" description="Beta-glucuronidase C-terminal domain-containing protein" evidence="2">
    <location>
        <begin position="20"/>
        <end position="495"/>
    </location>
</feature>
<comment type="caution">
    <text evidence="4">The sequence shown here is derived from an EMBL/GenBank/DDBJ whole genome shotgun (WGS) entry which is preliminary data.</text>
</comment>
<sequence length="495" mass="54844">MHFHFFFLWFGTLVTLNRAAPNALSNRDITFEVCAPTRSVNLVNVAPIGISFEFFTFPDYIREVPSTSECMKNLADALGSPIPSRIGGTTADFGQYDAELCDAIDYELTEDDEEVPKQLTFGPEYIRLASTLPGSVILGLNRKSNNLNNTLEAAKEAINTMDNLHAIEVGNEPEYWGKSAPIAEDKPWTFEENVASELKWQEAISTSLGRKDIVQAGNYLGHFRISELAKHEGNSTGFIKSFGIHSYPQNTCGKSKTNLTILMAHRSIVEYMNRFKPDIEEAAKLNKPAYFSETNSVACGGGPVSPSFGAALWTLDYIIQSLLAGIKHLYFHHGTLGESRYSFWGRFDLGSPYYGVYFAAMALRGIDGISMLDDGLGLDAAYLLTSKSEPVRILLYNSRYRSAIESRQPHSKVKMTIDLANTKIANHHTAQIFRLQASSSEARVDRGQSPTISGIQFENGTCQKKEGITEPEYVNVVDGKLQVLVEDSEAVLIQL</sequence>
<evidence type="ECO:0000256" key="1">
    <source>
        <dbReference type="SAM" id="Coils"/>
    </source>
</evidence>
<name>A0A9P6TAX0_9BASI</name>
<feature type="domain" description="Beta-glucuronidase C-terminal" evidence="3">
    <location>
        <begin position="381"/>
        <end position="492"/>
    </location>
</feature>
<feature type="signal peptide" evidence="2">
    <location>
        <begin position="1"/>
        <end position="19"/>
    </location>
</feature>
<dbReference type="InterPro" id="IPR017853">
    <property type="entry name" value="GH"/>
</dbReference>
<keyword evidence="1" id="KW-0175">Coiled coil</keyword>
<protein>
    <recommendedName>
        <fullName evidence="3">Beta-glucuronidase C-terminal domain-containing protein</fullName>
    </recommendedName>
</protein>
<accession>A0A9P6TAX0</accession>
<dbReference type="OrthoDB" id="2831684at2759"/>
<dbReference type="SUPFAM" id="SSF51445">
    <property type="entry name" value="(Trans)glycosidases"/>
    <property type="match status" value="1"/>
</dbReference>
<dbReference type="AlphaFoldDB" id="A0A9P6TAX0"/>
<dbReference type="EMBL" id="MU167273">
    <property type="protein sequence ID" value="KAG0145641.1"/>
    <property type="molecule type" value="Genomic_DNA"/>
</dbReference>
<organism evidence="4 5">
    <name type="scientific">Cronartium quercuum f. sp. fusiforme G11</name>
    <dbReference type="NCBI Taxonomy" id="708437"/>
    <lineage>
        <taxon>Eukaryota</taxon>
        <taxon>Fungi</taxon>
        <taxon>Dikarya</taxon>
        <taxon>Basidiomycota</taxon>
        <taxon>Pucciniomycotina</taxon>
        <taxon>Pucciniomycetes</taxon>
        <taxon>Pucciniales</taxon>
        <taxon>Coleosporiaceae</taxon>
        <taxon>Cronartium</taxon>
    </lineage>
</organism>
<keyword evidence="5" id="KW-1185">Reference proteome</keyword>
<dbReference type="PANTHER" id="PTHR36183">
    <property type="entry name" value="BETA-GLUCURONIDASE"/>
    <property type="match status" value="1"/>
</dbReference>
<gene>
    <name evidence="4" type="ORF">CROQUDRAFT_133635</name>
</gene>
<dbReference type="InterPro" id="IPR031728">
    <property type="entry name" value="GlcAase_C"/>
</dbReference>
<evidence type="ECO:0000259" key="3">
    <source>
        <dbReference type="Pfam" id="PF16862"/>
    </source>
</evidence>
<proteinExistence type="predicted"/>